<organism evidence="1 2">
    <name type="scientific">Aphanomyces euteiches</name>
    <dbReference type="NCBI Taxonomy" id="100861"/>
    <lineage>
        <taxon>Eukaryota</taxon>
        <taxon>Sar</taxon>
        <taxon>Stramenopiles</taxon>
        <taxon>Oomycota</taxon>
        <taxon>Saprolegniomycetes</taxon>
        <taxon>Saprolegniales</taxon>
        <taxon>Verrucalvaceae</taxon>
        <taxon>Aphanomyces</taxon>
    </lineage>
</organism>
<gene>
    <name evidence="1" type="ORF">Ae201684_013927</name>
</gene>
<name>A0A6G0WLA5_9STRA</name>
<proteinExistence type="predicted"/>
<evidence type="ECO:0000313" key="2">
    <source>
        <dbReference type="Proteomes" id="UP000481153"/>
    </source>
</evidence>
<keyword evidence="2" id="KW-1185">Reference proteome</keyword>
<sequence>MPFPLVNDVSWCIPDFSKASSKAVDVNSGPPSDRKTFTLLPVCVSDQDIILAQFSSCVEASGLWYQRPNTPLAGMISCASLAWDFGHFGLNAAFAFACWIGQVVRCPQAQDAAPVDCGHGHGGCVGMYSAVGRQLKCIYLVGCIEPCLGYGYSFVLDEALIIFEVVCLACLQPRAPPPSPRLSLSSF</sequence>
<accession>A0A6G0WLA5</accession>
<dbReference type="AlphaFoldDB" id="A0A6G0WLA5"/>
<evidence type="ECO:0000313" key="1">
    <source>
        <dbReference type="EMBL" id="KAF0728098.1"/>
    </source>
</evidence>
<reference evidence="1 2" key="1">
    <citation type="submission" date="2019-07" db="EMBL/GenBank/DDBJ databases">
        <title>Genomics analysis of Aphanomyces spp. identifies a new class of oomycete effector associated with host adaptation.</title>
        <authorList>
            <person name="Gaulin E."/>
        </authorList>
    </citation>
    <scope>NUCLEOTIDE SEQUENCE [LARGE SCALE GENOMIC DNA]</scope>
    <source>
        <strain evidence="1 2">ATCC 201684</strain>
    </source>
</reference>
<dbReference type="Proteomes" id="UP000481153">
    <property type="component" value="Unassembled WGS sequence"/>
</dbReference>
<protein>
    <submittedName>
        <fullName evidence="1">Uncharacterized protein</fullName>
    </submittedName>
</protein>
<dbReference type="EMBL" id="VJMJ01000181">
    <property type="protein sequence ID" value="KAF0728098.1"/>
    <property type="molecule type" value="Genomic_DNA"/>
</dbReference>
<comment type="caution">
    <text evidence="1">The sequence shown here is derived from an EMBL/GenBank/DDBJ whole genome shotgun (WGS) entry which is preliminary data.</text>
</comment>